<feature type="transmembrane region" description="Helical" evidence="8">
    <location>
        <begin position="116"/>
        <end position="133"/>
    </location>
</feature>
<comment type="subcellular location">
    <subcellularLocation>
        <location evidence="1">Cell membrane</location>
        <topology evidence="1">Multi-pass membrane protein</topology>
    </subcellularLocation>
</comment>
<keyword evidence="2" id="KW-1003">Cell membrane</keyword>
<dbReference type="GO" id="GO:0009103">
    <property type="term" value="P:lipopolysaccharide biosynthetic process"/>
    <property type="evidence" value="ECO:0007669"/>
    <property type="project" value="UniProtKB-ARBA"/>
</dbReference>
<comment type="caution">
    <text evidence="10">The sequence shown here is derived from an EMBL/GenBank/DDBJ whole genome shotgun (WGS) entry which is preliminary data.</text>
</comment>
<dbReference type="AlphaFoldDB" id="A0A402ATL3"/>
<feature type="transmembrane region" description="Helical" evidence="8">
    <location>
        <begin position="208"/>
        <end position="229"/>
    </location>
</feature>
<evidence type="ECO:0000259" key="9">
    <source>
        <dbReference type="Pfam" id="PF13231"/>
    </source>
</evidence>
<dbReference type="Pfam" id="PF13231">
    <property type="entry name" value="PMT_2"/>
    <property type="match status" value="1"/>
</dbReference>
<feature type="transmembrane region" description="Helical" evidence="8">
    <location>
        <begin position="185"/>
        <end position="201"/>
    </location>
</feature>
<keyword evidence="6 8" id="KW-1133">Transmembrane helix</keyword>
<feature type="transmembrane region" description="Helical" evidence="8">
    <location>
        <begin position="7"/>
        <end position="27"/>
    </location>
</feature>
<evidence type="ECO:0000256" key="4">
    <source>
        <dbReference type="ARBA" id="ARBA00022679"/>
    </source>
</evidence>
<feature type="transmembrane region" description="Helical" evidence="8">
    <location>
        <begin position="366"/>
        <end position="383"/>
    </location>
</feature>
<feature type="transmembrane region" description="Helical" evidence="8">
    <location>
        <begin position="395"/>
        <end position="415"/>
    </location>
</feature>
<protein>
    <recommendedName>
        <fullName evidence="9">Glycosyltransferase RgtA/B/C/D-like domain-containing protein</fullName>
    </recommendedName>
</protein>
<keyword evidence="3" id="KW-0328">Glycosyltransferase</keyword>
<keyword evidence="4" id="KW-0808">Transferase</keyword>
<dbReference type="PANTHER" id="PTHR33908">
    <property type="entry name" value="MANNOSYLTRANSFERASE YKCB-RELATED"/>
    <property type="match status" value="1"/>
</dbReference>
<accession>A0A402ATL3</accession>
<dbReference type="PANTHER" id="PTHR33908:SF11">
    <property type="entry name" value="MEMBRANE PROTEIN"/>
    <property type="match status" value="1"/>
</dbReference>
<organism evidence="10 11">
    <name type="scientific">Dictyobacter kobayashii</name>
    <dbReference type="NCBI Taxonomy" id="2014872"/>
    <lineage>
        <taxon>Bacteria</taxon>
        <taxon>Bacillati</taxon>
        <taxon>Chloroflexota</taxon>
        <taxon>Ktedonobacteria</taxon>
        <taxon>Ktedonobacterales</taxon>
        <taxon>Dictyobacteraceae</taxon>
        <taxon>Dictyobacter</taxon>
    </lineage>
</organism>
<reference evidence="11" key="1">
    <citation type="submission" date="2018-12" db="EMBL/GenBank/DDBJ databases">
        <title>Tengunoibacter tsumagoiensis gen. nov., sp. nov., Dictyobacter kobayashii sp. nov., D. alpinus sp. nov., and D. joshuensis sp. nov. and description of Dictyobacteraceae fam. nov. within the order Ktedonobacterales isolated from Tengu-no-mugimeshi.</title>
        <authorList>
            <person name="Wang C.M."/>
            <person name="Zheng Y."/>
            <person name="Sakai Y."/>
            <person name="Toyoda A."/>
            <person name="Minakuchi Y."/>
            <person name="Abe K."/>
            <person name="Yokota A."/>
            <person name="Yabe S."/>
        </authorList>
    </citation>
    <scope>NUCLEOTIDE SEQUENCE [LARGE SCALE GENOMIC DNA]</scope>
    <source>
        <strain evidence="11">Uno11</strain>
    </source>
</reference>
<feature type="transmembrane region" description="Helical" evidence="8">
    <location>
        <begin position="339"/>
        <end position="359"/>
    </location>
</feature>
<feature type="transmembrane region" description="Helical" evidence="8">
    <location>
        <begin position="88"/>
        <end position="109"/>
    </location>
</feature>
<evidence type="ECO:0000256" key="1">
    <source>
        <dbReference type="ARBA" id="ARBA00004651"/>
    </source>
</evidence>
<name>A0A402ATL3_9CHLR</name>
<evidence type="ECO:0000256" key="6">
    <source>
        <dbReference type="ARBA" id="ARBA00022989"/>
    </source>
</evidence>
<evidence type="ECO:0000256" key="2">
    <source>
        <dbReference type="ARBA" id="ARBA00022475"/>
    </source>
</evidence>
<keyword evidence="7 8" id="KW-0472">Membrane</keyword>
<sequence>MSINKFFRSYFAGIIVFFVALIVRVGYNLTVGRGYQPLFDAHFFRDTGLNIVNEHCFCLPAHVQSVGRAPAWPTIIALISIPFGPATIYPRLFLCCTGAATCFVVYLFARNLFGQRIAIITGLLAAIYPGLFIYDGWLYAEGFYTFTLTCFCFAQFKVLQTKKISWIIASGFFIALSALTRPNGLMLIGLIGIWAIILCVSRQLSWKVGIQAVVISAFVASLLIIPWTIRNYAVTGKIIPIEISEGATIAGSYNDTVLKANPYGYGMWMPNSHISPPLKDYSDAGETAAGLHWIRTHLSSMPYLLTLHFRNMWIPYTSDEGLPMIQFPTRLSSHIVSDMIWIMTPIIILLAFLGLLMTWRRWKDLLGVYLTILLTCAVCIVFYGSSRFRAPIEPLLVLLTGACIWWLSSDAPGTLRYYRHYKKWRV</sequence>
<dbReference type="InterPro" id="IPR038731">
    <property type="entry name" value="RgtA/B/C-like"/>
</dbReference>
<dbReference type="GO" id="GO:0016763">
    <property type="term" value="F:pentosyltransferase activity"/>
    <property type="evidence" value="ECO:0007669"/>
    <property type="project" value="TreeGrafter"/>
</dbReference>
<dbReference type="OrthoDB" id="151928at2"/>
<evidence type="ECO:0000256" key="3">
    <source>
        <dbReference type="ARBA" id="ARBA00022676"/>
    </source>
</evidence>
<dbReference type="GO" id="GO:0005886">
    <property type="term" value="C:plasma membrane"/>
    <property type="evidence" value="ECO:0007669"/>
    <property type="project" value="UniProtKB-SubCell"/>
</dbReference>
<keyword evidence="11" id="KW-1185">Reference proteome</keyword>
<dbReference type="InterPro" id="IPR050297">
    <property type="entry name" value="LipidA_mod_glycosyltrf_83"/>
</dbReference>
<evidence type="ECO:0000313" key="11">
    <source>
        <dbReference type="Proteomes" id="UP000287188"/>
    </source>
</evidence>
<feature type="domain" description="Glycosyltransferase RgtA/B/C/D-like" evidence="9">
    <location>
        <begin position="70"/>
        <end position="222"/>
    </location>
</feature>
<keyword evidence="5 8" id="KW-0812">Transmembrane</keyword>
<dbReference type="Proteomes" id="UP000287188">
    <property type="component" value="Unassembled WGS sequence"/>
</dbReference>
<gene>
    <name evidence="10" type="ORF">KDK_62420</name>
</gene>
<evidence type="ECO:0000313" key="10">
    <source>
        <dbReference type="EMBL" id="GCE22442.1"/>
    </source>
</evidence>
<proteinExistence type="predicted"/>
<dbReference type="RefSeq" id="WP_126555273.1">
    <property type="nucleotide sequence ID" value="NZ_BIFS01000002.1"/>
</dbReference>
<dbReference type="EMBL" id="BIFS01000002">
    <property type="protein sequence ID" value="GCE22442.1"/>
    <property type="molecule type" value="Genomic_DNA"/>
</dbReference>
<evidence type="ECO:0000256" key="5">
    <source>
        <dbReference type="ARBA" id="ARBA00022692"/>
    </source>
</evidence>
<evidence type="ECO:0000256" key="7">
    <source>
        <dbReference type="ARBA" id="ARBA00023136"/>
    </source>
</evidence>
<evidence type="ECO:0000256" key="8">
    <source>
        <dbReference type="SAM" id="Phobius"/>
    </source>
</evidence>